<dbReference type="PRINTS" id="PR00081">
    <property type="entry name" value="GDHRDH"/>
</dbReference>
<dbReference type="EC" id="1.1.1.100" evidence="2"/>
<reference evidence="2" key="1">
    <citation type="submission" date="2015-10" db="EMBL/GenBank/DDBJ databases">
        <authorList>
            <person name="Gilbert D.G."/>
        </authorList>
    </citation>
    <scope>NUCLEOTIDE SEQUENCE</scope>
</reference>
<accession>A0A160TQD3</accession>
<evidence type="ECO:0000313" key="2">
    <source>
        <dbReference type="EMBL" id="CUS49942.1"/>
    </source>
</evidence>
<name>A0A160TQD3_9ZZZZ</name>
<dbReference type="PANTHER" id="PTHR42879">
    <property type="entry name" value="3-OXOACYL-(ACYL-CARRIER-PROTEIN) REDUCTASE"/>
    <property type="match status" value="1"/>
</dbReference>
<dbReference type="InterPro" id="IPR002347">
    <property type="entry name" value="SDR_fam"/>
</dbReference>
<organism evidence="2">
    <name type="scientific">hydrothermal vent metagenome</name>
    <dbReference type="NCBI Taxonomy" id="652676"/>
    <lineage>
        <taxon>unclassified sequences</taxon>
        <taxon>metagenomes</taxon>
        <taxon>ecological metagenomes</taxon>
    </lineage>
</organism>
<protein>
    <submittedName>
        <fullName evidence="2">3-oxoacyl-[acyl-carrier protein] reductase</fullName>
        <ecNumber evidence="2">1.1.1.100</ecNumber>
    </submittedName>
</protein>
<dbReference type="Gene3D" id="3.40.50.720">
    <property type="entry name" value="NAD(P)-binding Rossmann-like Domain"/>
    <property type="match status" value="1"/>
</dbReference>
<dbReference type="PANTHER" id="PTHR42879:SF2">
    <property type="entry name" value="3-OXOACYL-[ACYL-CARRIER-PROTEIN] REDUCTASE FABG"/>
    <property type="match status" value="1"/>
</dbReference>
<dbReference type="SUPFAM" id="SSF51735">
    <property type="entry name" value="NAD(P)-binding Rossmann-fold domains"/>
    <property type="match status" value="1"/>
</dbReference>
<sequence>MNLGLEGKVAVITGGSDGIGKAAALSMSREGVRVAIAARDQSRLDAAVADISDQTQNPVLGISTDVRDEDSVRSLISQVVDEWGGIDILVNNAGTSSTSRLEEMSNEIMTADIELKVYGAVYGTRHALPYLKKSDSGVIINTTTPGGKAPAAGTQPTALSRAAGISLTKTWSKEFAEFNIRVNTICIGLIKSGQHRTSWARMHEDNSDYSLDDHWQKLSQAVPLGRVGEADEAGDVICFLASPKASYVTGTSVNIDGGLSPVV</sequence>
<evidence type="ECO:0000256" key="1">
    <source>
        <dbReference type="ARBA" id="ARBA00006484"/>
    </source>
</evidence>
<gene>
    <name evidence="2" type="ORF">MGWOODY_XGa2997</name>
</gene>
<dbReference type="FunFam" id="3.40.50.720:FF:000084">
    <property type="entry name" value="Short-chain dehydrogenase reductase"/>
    <property type="match status" value="1"/>
</dbReference>
<dbReference type="EMBL" id="CZRL01000008">
    <property type="protein sequence ID" value="CUS49942.1"/>
    <property type="molecule type" value="Genomic_DNA"/>
</dbReference>
<dbReference type="InterPro" id="IPR036291">
    <property type="entry name" value="NAD(P)-bd_dom_sf"/>
</dbReference>
<dbReference type="GO" id="GO:0004316">
    <property type="term" value="F:3-oxoacyl-[acyl-carrier-protein] reductase (NADPH) activity"/>
    <property type="evidence" value="ECO:0007669"/>
    <property type="project" value="UniProtKB-EC"/>
</dbReference>
<proteinExistence type="inferred from homology"/>
<comment type="similarity">
    <text evidence="1">Belongs to the short-chain dehydrogenases/reductases (SDR) family.</text>
</comment>
<keyword evidence="2" id="KW-0560">Oxidoreductase</keyword>
<dbReference type="PRINTS" id="PR00080">
    <property type="entry name" value="SDRFAMILY"/>
</dbReference>
<dbReference type="Pfam" id="PF13561">
    <property type="entry name" value="adh_short_C2"/>
    <property type="match status" value="1"/>
</dbReference>
<dbReference type="AlphaFoldDB" id="A0A160TQD3"/>
<dbReference type="InterPro" id="IPR050259">
    <property type="entry name" value="SDR"/>
</dbReference>